<organism evidence="3">
    <name type="scientific">Arundo donax</name>
    <name type="common">Giant reed</name>
    <name type="synonym">Donax arundinaceus</name>
    <dbReference type="NCBI Taxonomy" id="35708"/>
    <lineage>
        <taxon>Eukaryota</taxon>
        <taxon>Viridiplantae</taxon>
        <taxon>Streptophyta</taxon>
        <taxon>Embryophyta</taxon>
        <taxon>Tracheophyta</taxon>
        <taxon>Spermatophyta</taxon>
        <taxon>Magnoliopsida</taxon>
        <taxon>Liliopsida</taxon>
        <taxon>Poales</taxon>
        <taxon>Poaceae</taxon>
        <taxon>PACMAD clade</taxon>
        <taxon>Arundinoideae</taxon>
        <taxon>Arundineae</taxon>
        <taxon>Arundo</taxon>
    </lineage>
</organism>
<evidence type="ECO:0000259" key="2">
    <source>
        <dbReference type="Pfam" id="PF00013"/>
    </source>
</evidence>
<dbReference type="PANTHER" id="PTHR46814:SF1">
    <property type="entry name" value="EGALITARIAN, ISOFORM B"/>
    <property type="match status" value="1"/>
</dbReference>
<dbReference type="PANTHER" id="PTHR46814">
    <property type="entry name" value="EGALITARIAN, ISOFORM B"/>
    <property type="match status" value="1"/>
</dbReference>
<name>A0A0A9DTY5_ARUDO</name>
<evidence type="ECO:0000256" key="1">
    <source>
        <dbReference type="PROSITE-ProRule" id="PRU00117"/>
    </source>
</evidence>
<dbReference type="EMBL" id="GBRH01207762">
    <property type="protein sequence ID" value="JAD90133.1"/>
    <property type="molecule type" value="Transcribed_RNA"/>
</dbReference>
<reference evidence="3" key="1">
    <citation type="submission" date="2014-09" db="EMBL/GenBank/DDBJ databases">
        <authorList>
            <person name="Magalhaes I.L.F."/>
            <person name="Oliveira U."/>
            <person name="Santos F.R."/>
            <person name="Vidigal T.H.D.A."/>
            <person name="Brescovit A.D."/>
            <person name="Santos A.J."/>
        </authorList>
    </citation>
    <scope>NUCLEOTIDE SEQUENCE</scope>
    <source>
        <tissue evidence="3">Shoot tissue taken approximately 20 cm above the soil surface</tissue>
    </source>
</reference>
<evidence type="ECO:0000313" key="3">
    <source>
        <dbReference type="EMBL" id="JAD90133.1"/>
    </source>
</evidence>
<dbReference type="PROSITE" id="PS50084">
    <property type="entry name" value="KH_TYPE_1"/>
    <property type="match status" value="1"/>
</dbReference>
<sequence length="104" mass="11805">MMIRAATDDVRFLLNIHDKMMEKLSKVSLWRLAVRSELYCRCFCTNDNQYADWPALPPVPDDFEADVYVPEVDILSVLDVPPGKMGRVIGRKGSSIKAVKESCK</sequence>
<feature type="domain" description="K Homology" evidence="2">
    <location>
        <begin position="78"/>
        <end position="102"/>
    </location>
</feature>
<reference evidence="3" key="2">
    <citation type="journal article" date="2015" name="Data Brief">
        <title>Shoot transcriptome of the giant reed, Arundo donax.</title>
        <authorList>
            <person name="Barrero R.A."/>
            <person name="Guerrero F.D."/>
            <person name="Moolhuijzen P."/>
            <person name="Goolsby J.A."/>
            <person name="Tidwell J."/>
            <person name="Bellgard S.E."/>
            <person name="Bellgard M.I."/>
        </authorList>
    </citation>
    <scope>NUCLEOTIDE SEQUENCE</scope>
    <source>
        <tissue evidence="3">Shoot tissue taken approximately 20 cm above the soil surface</tissue>
    </source>
</reference>
<dbReference type="Pfam" id="PF00013">
    <property type="entry name" value="KH_1"/>
    <property type="match status" value="1"/>
</dbReference>
<protein>
    <recommendedName>
        <fullName evidence="2">K Homology domain-containing protein</fullName>
    </recommendedName>
</protein>
<dbReference type="InterPro" id="IPR009019">
    <property type="entry name" value="KH_sf_prok-type"/>
</dbReference>
<accession>A0A0A9DTY5</accession>
<dbReference type="GO" id="GO:0003723">
    <property type="term" value="F:RNA binding"/>
    <property type="evidence" value="ECO:0007669"/>
    <property type="project" value="UniProtKB-UniRule"/>
</dbReference>
<proteinExistence type="predicted"/>
<dbReference type="InterPro" id="IPR004088">
    <property type="entry name" value="KH_dom_type_1"/>
</dbReference>
<keyword evidence="1" id="KW-0694">RNA-binding</keyword>
<dbReference type="AlphaFoldDB" id="A0A0A9DTY5"/>
<dbReference type="SUPFAM" id="SSF54814">
    <property type="entry name" value="Prokaryotic type KH domain (KH-domain type II)"/>
    <property type="match status" value="1"/>
</dbReference>